<dbReference type="EMBL" id="CP045810">
    <property type="protein sequence ID" value="QHN39964.1"/>
    <property type="molecule type" value="Genomic_DNA"/>
</dbReference>
<proteinExistence type="predicted"/>
<evidence type="ECO:0000313" key="2">
    <source>
        <dbReference type="EMBL" id="QHN39964.1"/>
    </source>
</evidence>
<sequence length="236" mass="24574">MFTDVTIVARSDASIHTSATGGLAVRRTGPSRLHLISTAATPLGGDEIKIRVVVEAGARLELGSVAATIALPAAGRADSSTRWLIEVDEGGELACDPEPTIVAGGADHTTSTVARLHSDSRVRIAEHVQIGRGVTDAAIGGRWSGSMRVDVGEHPVLRHRLVLGPGEISRGHRGLSSTFVYPDPRPEMVSSKEYAARLRLAAVPGAGIADPSGTPTLTTVLADRVFAAREIAAELS</sequence>
<dbReference type="RefSeq" id="WP_005181511.1">
    <property type="nucleotide sequence ID" value="NZ_CP045804.1"/>
</dbReference>
<dbReference type="GO" id="GO:0016151">
    <property type="term" value="F:nickel cation binding"/>
    <property type="evidence" value="ECO:0007669"/>
    <property type="project" value="InterPro"/>
</dbReference>
<dbReference type="AlphaFoldDB" id="A0A857KYC1"/>
<gene>
    <name evidence="2" type="ORF">GII30_13055</name>
</gene>
<dbReference type="InterPro" id="IPR002669">
    <property type="entry name" value="UreD"/>
</dbReference>
<protein>
    <submittedName>
        <fullName evidence="2">Urease accessory protein UreD</fullName>
    </submittedName>
</protein>
<accession>A0A857KYC1</accession>
<evidence type="ECO:0000256" key="1">
    <source>
        <dbReference type="ARBA" id="ARBA00023186"/>
    </source>
</evidence>
<dbReference type="Pfam" id="PF01774">
    <property type="entry name" value="UreD"/>
    <property type="match status" value="1"/>
</dbReference>
<keyword evidence="1" id="KW-0143">Chaperone</keyword>
<organism evidence="2">
    <name type="scientific">Gordonia amarae</name>
    <dbReference type="NCBI Taxonomy" id="36821"/>
    <lineage>
        <taxon>Bacteria</taxon>
        <taxon>Bacillati</taxon>
        <taxon>Actinomycetota</taxon>
        <taxon>Actinomycetes</taxon>
        <taxon>Mycobacteriales</taxon>
        <taxon>Gordoniaceae</taxon>
        <taxon>Gordonia</taxon>
    </lineage>
</organism>
<reference evidence="2" key="1">
    <citation type="journal article" date="2021" name="Nat. Microbiol.">
        <title>Cocultivation of an ultrasmall environmental parasitic bacterium with lytic ability against bacteria associated with wastewater foams.</title>
        <authorList>
            <person name="Batinovic S."/>
            <person name="Rose J.J.A."/>
            <person name="Ratcliffe J."/>
            <person name="Seviour R.J."/>
            <person name="Petrovski S."/>
        </authorList>
    </citation>
    <scope>NUCLEOTIDE SEQUENCE</scope>
    <source>
        <strain evidence="2">CON44</strain>
    </source>
</reference>
<name>A0A857KYC1_9ACTN</name>